<dbReference type="InterPro" id="IPR046959">
    <property type="entry name" value="PRK1-6/SRF4-like"/>
</dbReference>
<evidence type="ECO:0000256" key="2">
    <source>
        <dbReference type="ARBA" id="ARBA00022614"/>
    </source>
</evidence>
<dbReference type="GO" id="GO:0005524">
    <property type="term" value="F:ATP binding"/>
    <property type="evidence" value="ECO:0007669"/>
    <property type="project" value="InterPro"/>
</dbReference>
<dbReference type="Gene3D" id="1.10.510.10">
    <property type="entry name" value="Transferase(Phosphotransferase) domain 1"/>
    <property type="match status" value="2"/>
</dbReference>
<name>A0A1S2XBZ5_CICAR</name>
<evidence type="ECO:0000256" key="6">
    <source>
        <dbReference type="ARBA" id="ARBA00023136"/>
    </source>
</evidence>
<accession>A0A1S2XBZ5</accession>
<dbReference type="PROSITE" id="PS51450">
    <property type="entry name" value="LRR"/>
    <property type="match status" value="3"/>
</dbReference>
<dbReference type="eggNOG" id="ENOG502QSF1">
    <property type="taxonomic scope" value="Eukaryota"/>
</dbReference>
<dbReference type="FunFam" id="3.30.200.20:FF:000466">
    <property type="entry name" value="Putative LRR receptor-like serine/threonine-protein kinase"/>
    <property type="match status" value="1"/>
</dbReference>
<dbReference type="RefSeq" id="XP_004485908.1">
    <property type="nucleotide sequence ID" value="XM_004485851.3"/>
</dbReference>
<reference evidence="11" key="2">
    <citation type="submission" date="2025-08" db="UniProtKB">
        <authorList>
            <consortium name="RefSeq"/>
        </authorList>
    </citation>
    <scope>IDENTIFICATION</scope>
    <source>
        <tissue evidence="11">Etiolated seedlings</tissue>
    </source>
</reference>
<proteinExistence type="predicted"/>
<dbReference type="GO" id="GO:0004672">
    <property type="term" value="F:protein kinase activity"/>
    <property type="evidence" value="ECO:0007669"/>
    <property type="project" value="InterPro"/>
</dbReference>
<gene>
    <name evidence="11" type="primary">LOC101507319</name>
</gene>
<keyword evidence="6 7" id="KW-0472">Membrane</keyword>
<evidence type="ECO:0000259" key="9">
    <source>
        <dbReference type="PROSITE" id="PS50011"/>
    </source>
</evidence>
<dbReference type="SUPFAM" id="SSF52058">
    <property type="entry name" value="L domain-like"/>
    <property type="match status" value="1"/>
</dbReference>
<dbReference type="SUPFAM" id="SSF56112">
    <property type="entry name" value="Protein kinase-like (PK-like)"/>
    <property type="match status" value="1"/>
</dbReference>
<dbReference type="PaxDb" id="3827-XP_004485908.1"/>
<dbReference type="Pfam" id="PF00560">
    <property type="entry name" value="LRR_1"/>
    <property type="match status" value="1"/>
</dbReference>
<dbReference type="Gene3D" id="3.30.200.20">
    <property type="entry name" value="Phosphorylase Kinase, domain 1"/>
    <property type="match status" value="1"/>
</dbReference>
<dbReference type="InterPro" id="IPR011009">
    <property type="entry name" value="Kinase-like_dom_sf"/>
</dbReference>
<keyword evidence="5 7" id="KW-1133">Transmembrane helix</keyword>
<reference evidence="10" key="1">
    <citation type="journal article" date="2013" name="Nat. Biotechnol.">
        <title>Draft genome sequence of chickpea (Cicer arietinum) provides a resource for trait improvement.</title>
        <authorList>
            <person name="Varshney R.K."/>
            <person name="Song C."/>
            <person name="Saxena R.K."/>
            <person name="Azam S."/>
            <person name="Yu S."/>
            <person name="Sharpe A.G."/>
            <person name="Cannon S."/>
            <person name="Baek J."/>
            <person name="Rosen B.D."/>
            <person name="Tar'an B."/>
            <person name="Millan T."/>
            <person name="Zhang X."/>
            <person name="Ramsay L.D."/>
            <person name="Iwata A."/>
            <person name="Wang Y."/>
            <person name="Nelson W."/>
            <person name="Farmer A.D."/>
            <person name="Gaur P.M."/>
            <person name="Soderlund C."/>
            <person name="Penmetsa R.V."/>
            <person name="Xu C."/>
            <person name="Bharti A.K."/>
            <person name="He W."/>
            <person name="Winter P."/>
            <person name="Zhao S."/>
            <person name="Hane J.K."/>
            <person name="Carrasquilla-Garcia N."/>
            <person name="Condie J.A."/>
            <person name="Upadhyaya H.D."/>
            <person name="Luo M.C."/>
            <person name="Thudi M."/>
            <person name="Gowda C.L."/>
            <person name="Singh N.P."/>
            <person name="Lichtenzveig J."/>
            <person name="Gali K.K."/>
            <person name="Rubio J."/>
            <person name="Nadarajan N."/>
            <person name="Dolezel J."/>
            <person name="Bansal K.C."/>
            <person name="Xu X."/>
            <person name="Edwards D."/>
            <person name="Zhang G."/>
            <person name="Kahl G."/>
            <person name="Gil J."/>
            <person name="Singh K.B."/>
            <person name="Datta S.K."/>
            <person name="Jackson S.A."/>
            <person name="Wang J."/>
            <person name="Cook D.R."/>
        </authorList>
    </citation>
    <scope>NUCLEOTIDE SEQUENCE [LARGE SCALE GENOMIC DNA]</scope>
    <source>
        <strain evidence="10">cv. CDC Frontier</strain>
    </source>
</reference>
<keyword evidence="11" id="KW-0808">Transferase</keyword>
<evidence type="ECO:0000256" key="3">
    <source>
        <dbReference type="ARBA" id="ARBA00022692"/>
    </source>
</evidence>
<evidence type="ECO:0000256" key="7">
    <source>
        <dbReference type="SAM" id="Phobius"/>
    </source>
</evidence>
<keyword evidence="8" id="KW-0732">Signal</keyword>
<dbReference type="InterPro" id="IPR032675">
    <property type="entry name" value="LRR_dom_sf"/>
</dbReference>
<evidence type="ECO:0000313" key="11">
    <source>
        <dbReference type="RefSeq" id="XP_004485908.1"/>
    </source>
</evidence>
<feature type="transmembrane region" description="Helical" evidence="7">
    <location>
        <begin position="299"/>
        <end position="324"/>
    </location>
</feature>
<dbReference type="Pfam" id="PF07714">
    <property type="entry name" value="PK_Tyr_Ser-Thr"/>
    <property type="match status" value="1"/>
</dbReference>
<dbReference type="AlphaFoldDB" id="A0A1S2XBZ5"/>
<keyword evidence="4" id="KW-0677">Repeat</keyword>
<evidence type="ECO:0000256" key="1">
    <source>
        <dbReference type="ARBA" id="ARBA00004370"/>
    </source>
</evidence>
<evidence type="ECO:0000313" key="10">
    <source>
        <dbReference type="Proteomes" id="UP000087171"/>
    </source>
</evidence>
<dbReference type="Proteomes" id="UP000087171">
    <property type="component" value="Chromosome Ca1"/>
</dbReference>
<dbReference type="InterPro" id="IPR003591">
    <property type="entry name" value="Leu-rich_rpt_typical-subtyp"/>
</dbReference>
<evidence type="ECO:0000256" key="8">
    <source>
        <dbReference type="SAM" id="SignalP"/>
    </source>
</evidence>
<feature type="chain" id="PRO_5010363160" evidence="8">
    <location>
        <begin position="26"/>
        <end position="679"/>
    </location>
</feature>
<evidence type="ECO:0000256" key="5">
    <source>
        <dbReference type="ARBA" id="ARBA00022989"/>
    </source>
</evidence>
<feature type="domain" description="Protein kinase" evidence="9">
    <location>
        <begin position="401"/>
        <end position="676"/>
    </location>
</feature>
<dbReference type="InterPro" id="IPR001611">
    <property type="entry name" value="Leu-rich_rpt"/>
</dbReference>
<organism evidence="10 11">
    <name type="scientific">Cicer arietinum</name>
    <name type="common">Chickpea</name>
    <name type="synonym">Garbanzo</name>
    <dbReference type="NCBI Taxonomy" id="3827"/>
    <lineage>
        <taxon>Eukaryota</taxon>
        <taxon>Viridiplantae</taxon>
        <taxon>Streptophyta</taxon>
        <taxon>Embryophyta</taxon>
        <taxon>Tracheophyta</taxon>
        <taxon>Spermatophyta</taxon>
        <taxon>Magnoliopsida</taxon>
        <taxon>eudicotyledons</taxon>
        <taxon>Gunneridae</taxon>
        <taxon>Pentapetalae</taxon>
        <taxon>rosids</taxon>
        <taxon>fabids</taxon>
        <taxon>Fabales</taxon>
        <taxon>Fabaceae</taxon>
        <taxon>Papilionoideae</taxon>
        <taxon>50 kb inversion clade</taxon>
        <taxon>NPAAA clade</taxon>
        <taxon>Hologalegina</taxon>
        <taxon>IRL clade</taxon>
        <taxon>Cicereae</taxon>
        <taxon>Cicer</taxon>
    </lineage>
</organism>
<feature type="signal peptide" evidence="8">
    <location>
        <begin position="1"/>
        <end position="25"/>
    </location>
</feature>
<dbReference type="Gene3D" id="3.80.10.10">
    <property type="entry name" value="Ribonuclease Inhibitor"/>
    <property type="match status" value="2"/>
</dbReference>
<keyword evidence="11" id="KW-0418">Kinase</keyword>
<dbReference type="PROSITE" id="PS50011">
    <property type="entry name" value="PROTEIN_KINASE_DOM"/>
    <property type="match status" value="1"/>
</dbReference>
<protein>
    <submittedName>
        <fullName evidence="11">Calmodulin-binding receptor kinase CaMRLK</fullName>
    </submittedName>
</protein>
<dbReference type="OrthoDB" id="1394818at2759"/>
<dbReference type="GO" id="GO:0016020">
    <property type="term" value="C:membrane"/>
    <property type="evidence" value="ECO:0007669"/>
    <property type="project" value="UniProtKB-SubCell"/>
</dbReference>
<dbReference type="SMART" id="SM00369">
    <property type="entry name" value="LRR_TYP"/>
    <property type="match status" value="3"/>
</dbReference>
<dbReference type="GeneID" id="101507319"/>
<evidence type="ECO:0000256" key="4">
    <source>
        <dbReference type="ARBA" id="ARBA00022737"/>
    </source>
</evidence>
<comment type="subcellular location">
    <subcellularLocation>
        <location evidence="1">Membrane</location>
    </subcellularLocation>
</comment>
<keyword evidence="10" id="KW-1185">Reference proteome</keyword>
<dbReference type="PANTHER" id="PTHR48007:SF84">
    <property type="entry name" value="(WILD MALAYSIAN BANANA) HYPOTHETICAL PROTEIN"/>
    <property type="match status" value="1"/>
</dbReference>
<dbReference type="InterPro" id="IPR000719">
    <property type="entry name" value="Prot_kinase_dom"/>
</dbReference>
<dbReference type="Pfam" id="PF13855">
    <property type="entry name" value="LRR_8"/>
    <property type="match status" value="2"/>
</dbReference>
<keyword evidence="3 7" id="KW-0812">Transmembrane</keyword>
<dbReference type="InterPro" id="IPR001245">
    <property type="entry name" value="Ser-Thr/Tyr_kinase_cat_dom"/>
</dbReference>
<keyword evidence="11" id="KW-0675">Receptor</keyword>
<dbReference type="STRING" id="3827.A0A1S2XBZ5"/>
<keyword evidence="2" id="KW-0433">Leucine-rich repeat</keyword>
<dbReference type="KEGG" id="cam:101507319"/>
<dbReference type="PRINTS" id="PR00019">
    <property type="entry name" value="LEURICHRPT"/>
</dbReference>
<sequence>MHLRNKMKPFFNFLILLSLISLAESSCNIENQNLVSKAFQFVSGFNTSLFQTKSFNCSNGEIKIIELPSKNLSGNISWRYLRNMSKLEILDLSGNFLQGQVPNWFWGSSSLLIVNLSNNRFGGSISLKPISISSLQNLNLSHNRFTNQVQLSFFHNLKIIDLSYNNLNTLPSGFQNLTNLNHLDLSNCNIKGNIKPISYLTSLSYLNLSNNTLNGSFPSEFPPLNNIKFLNISHNNFKSSTTLEKFKKFGKSSFIHAGNNFNFKNYNASKTQKIHSSSNLKKTKAIHREKKKKSKQKNMIVVAASSASALVFVVLCGCAVYICYRRKRQLRKNKKWAIAISKPMMQLTVKMEKSGPFEFETESGTSWVADLKEPSTAAVVMFEKPLMNITFVDLMAATSHFGKESQLAEGRCGPVYRAVLPGDIHVAIKVLENARDVDHDDAVTTFVDLSQLKHPNLLPLSGYCIAGKEKLVLYEFMSNGDLGRWLHELPTGETNVEDWSSDTWEIQNGVGSRATSPEKMGWPTRHRIAVGVARGLAFLHHAGSKPVVHGHLVTSNVLLADDFEPRIADFGFRKFGQQCPPNCSTETDVYCFGAVLMELLTGKPGTAETVVWVRKLVREGHGVRALDERLKLGGGDSESQMVESLRVAYLCTAESPGKRPTMQQVLGLLKDIHLRVVLD</sequence>
<dbReference type="PANTHER" id="PTHR48007">
    <property type="entry name" value="LEUCINE-RICH REPEAT RECEPTOR-LIKE PROTEIN KINASE PXC1"/>
    <property type="match status" value="1"/>
</dbReference>